<dbReference type="HOGENOM" id="CLU_088994_1_0_1"/>
<dbReference type="EMBL" id="KN833708">
    <property type="protein sequence ID" value="KIK25365.1"/>
    <property type="molecule type" value="Genomic_DNA"/>
</dbReference>
<reference evidence="1 2" key="1">
    <citation type="submission" date="2014-04" db="EMBL/GenBank/DDBJ databases">
        <authorList>
            <consortium name="DOE Joint Genome Institute"/>
            <person name="Kuo A."/>
            <person name="Kohler A."/>
            <person name="Costa M.D."/>
            <person name="Nagy L.G."/>
            <person name="Floudas D."/>
            <person name="Copeland A."/>
            <person name="Barry K.W."/>
            <person name="Cichocki N."/>
            <person name="Veneault-Fourrey C."/>
            <person name="LaButti K."/>
            <person name="Lindquist E.A."/>
            <person name="Lipzen A."/>
            <person name="Lundell T."/>
            <person name="Morin E."/>
            <person name="Murat C."/>
            <person name="Sun H."/>
            <person name="Tunlid A."/>
            <person name="Henrissat B."/>
            <person name="Grigoriev I.V."/>
            <person name="Hibbett D.S."/>
            <person name="Martin F."/>
            <person name="Nordberg H.P."/>
            <person name="Cantor M.N."/>
            <person name="Hua S.X."/>
        </authorList>
    </citation>
    <scope>NUCLEOTIDE SEQUENCE [LARGE SCALE GENOMIC DNA]</scope>
    <source>
        <strain evidence="1 2">441</strain>
    </source>
</reference>
<accession>A0A0C9YK65</accession>
<sequence>MVITDSEETSDCEHPVLQCTCHNHFFSSWKSVIPTIVHPYMQYLSEMLGKLLALQVSLLSACLQSCDKRLTNITCLYFDSFASIPVWCCKCITLPQLLLCNGLLPTAPSQPHMAVSIELLDFTMHYLSGLVMPSMLLHPHCTYSTLDVVSM</sequence>
<reference evidence="2" key="2">
    <citation type="submission" date="2015-01" db="EMBL/GenBank/DDBJ databases">
        <title>Evolutionary Origins and Diversification of the Mycorrhizal Mutualists.</title>
        <authorList>
            <consortium name="DOE Joint Genome Institute"/>
            <consortium name="Mycorrhizal Genomics Consortium"/>
            <person name="Kohler A."/>
            <person name="Kuo A."/>
            <person name="Nagy L.G."/>
            <person name="Floudas D."/>
            <person name="Copeland A."/>
            <person name="Barry K.W."/>
            <person name="Cichocki N."/>
            <person name="Veneault-Fourrey C."/>
            <person name="LaButti K."/>
            <person name="Lindquist E.A."/>
            <person name="Lipzen A."/>
            <person name="Lundell T."/>
            <person name="Morin E."/>
            <person name="Murat C."/>
            <person name="Riley R."/>
            <person name="Ohm R."/>
            <person name="Sun H."/>
            <person name="Tunlid A."/>
            <person name="Henrissat B."/>
            <person name="Grigoriev I.V."/>
            <person name="Hibbett D.S."/>
            <person name="Martin F."/>
        </authorList>
    </citation>
    <scope>NUCLEOTIDE SEQUENCE [LARGE SCALE GENOMIC DNA]</scope>
    <source>
        <strain evidence="2">441</strain>
    </source>
</reference>
<proteinExistence type="predicted"/>
<dbReference type="AlphaFoldDB" id="A0A0C9YK65"/>
<protein>
    <submittedName>
        <fullName evidence="1">Uncharacterized protein</fullName>
    </submittedName>
</protein>
<dbReference type="STRING" id="765257.A0A0C9YK65"/>
<dbReference type="OrthoDB" id="2691413at2759"/>
<dbReference type="Proteomes" id="UP000054018">
    <property type="component" value="Unassembled WGS sequence"/>
</dbReference>
<evidence type="ECO:0000313" key="1">
    <source>
        <dbReference type="EMBL" id="KIK25365.1"/>
    </source>
</evidence>
<keyword evidence="2" id="KW-1185">Reference proteome</keyword>
<name>A0A0C9YK65_9AGAM</name>
<gene>
    <name evidence="1" type="ORF">PISMIDRAFT_96876</name>
</gene>
<organism evidence="1 2">
    <name type="scientific">Pisolithus microcarpus 441</name>
    <dbReference type="NCBI Taxonomy" id="765257"/>
    <lineage>
        <taxon>Eukaryota</taxon>
        <taxon>Fungi</taxon>
        <taxon>Dikarya</taxon>
        <taxon>Basidiomycota</taxon>
        <taxon>Agaricomycotina</taxon>
        <taxon>Agaricomycetes</taxon>
        <taxon>Agaricomycetidae</taxon>
        <taxon>Boletales</taxon>
        <taxon>Sclerodermatineae</taxon>
        <taxon>Pisolithaceae</taxon>
        <taxon>Pisolithus</taxon>
    </lineage>
</organism>
<evidence type="ECO:0000313" key="2">
    <source>
        <dbReference type="Proteomes" id="UP000054018"/>
    </source>
</evidence>